<dbReference type="InterPro" id="IPR016039">
    <property type="entry name" value="Thiolase-like"/>
</dbReference>
<protein>
    <recommendedName>
        <fullName evidence="4">acetyl-CoA C-acyltransferase</fullName>
        <ecNumber evidence="4">2.3.1.16</ecNumber>
    </recommendedName>
</protein>
<organism evidence="9">
    <name type="scientific">uncultured Acetothermia bacterium</name>
    <dbReference type="NCBI Taxonomy" id="236499"/>
    <lineage>
        <taxon>Bacteria</taxon>
        <taxon>Candidatus Bipolaricaulota</taxon>
        <taxon>environmental samples</taxon>
    </lineage>
</organism>
<dbReference type="InterPro" id="IPR020615">
    <property type="entry name" value="Thiolase_acyl_enz_int_AS"/>
</dbReference>
<evidence type="ECO:0000256" key="4">
    <source>
        <dbReference type="ARBA" id="ARBA00024073"/>
    </source>
</evidence>
<feature type="active site" description="Acyl-thioester intermediate" evidence="5">
    <location>
        <position position="90"/>
    </location>
</feature>
<dbReference type="SUPFAM" id="SSF53901">
    <property type="entry name" value="Thiolase-like"/>
    <property type="match status" value="2"/>
</dbReference>
<name>H5SJB7_9BACT</name>
<dbReference type="InterPro" id="IPR020616">
    <property type="entry name" value="Thiolase_N"/>
</dbReference>
<comment type="similarity">
    <text evidence="1 6">Belongs to the thiolase-like superfamily. Thiolase family.</text>
</comment>
<keyword evidence="3 6" id="KW-0012">Acyltransferase</keyword>
<reference evidence="9" key="2">
    <citation type="journal article" date="2012" name="PLoS ONE">
        <title>A Deeply Branching Thermophilic Bacterium with an Ancient Acetyl-CoA Pathway Dominates a Subsurface Ecosystem.</title>
        <authorList>
            <person name="Takami H."/>
            <person name="Noguchi H."/>
            <person name="Takaki Y."/>
            <person name="Uchiyama I."/>
            <person name="Toyoda A."/>
            <person name="Nishi S."/>
            <person name="Chee G.-J."/>
            <person name="Arai W."/>
            <person name="Nunoura T."/>
            <person name="Itoh T."/>
            <person name="Hattori M."/>
            <person name="Takai K."/>
        </authorList>
    </citation>
    <scope>NUCLEOTIDE SEQUENCE</scope>
</reference>
<dbReference type="Pfam" id="PF02803">
    <property type="entry name" value="Thiolase_C"/>
    <property type="match status" value="1"/>
</dbReference>
<feature type="active site" description="Proton acceptor" evidence="5">
    <location>
        <position position="338"/>
    </location>
</feature>
<dbReference type="InterPro" id="IPR020617">
    <property type="entry name" value="Thiolase_C"/>
</dbReference>
<dbReference type="PANTHER" id="PTHR43853:SF21">
    <property type="entry name" value="STEROID 3-KETOACYL-COA THIOLASE"/>
    <property type="match status" value="1"/>
</dbReference>
<evidence type="ECO:0000259" key="7">
    <source>
        <dbReference type="Pfam" id="PF00108"/>
    </source>
</evidence>
<evidence type="ECO:0000259" key="8">
    <source>
        <dbReference type="Pfam" id="PF02803"/>
    </source>
</evidence>
<feature type="active site" description="Proton acceptor" evidence="5">
    <location>
        <position position="368"/>
    </location>
</feature>
<dbReference type="PROSITE" id="PS00098">
    <property type="entry name" value="THIOLASE_1"/>
    <property type="match status" value="1"/>
</dbReference>
<dbReference type="InterPro" id="IPR020610">
    <property type="entry name" value="Thiolase_AS"/>
</dbReference>
<proteinExistence type="inferred from homology"/>
<dbReference type="GO" id="GO:0006635">
    <property type="term" value="P:fatty acid beta-oxidation"/>
    <property type="evidence" value="ECO:0007669"/>
    <property type="project" value="TreeGrafter"/>
</dbReference>
<dbReference type="Gene3D" id="3.40.47.10">
    <property type="match status" value="1"/>
</dbReference>
<feature type="domain" description="Thiolase C-terminal" evidence="8">
    <location>
        <begin position="259"/>
        <end position="381"/>
    </location>
</feature>
<dbReference type="GO" id="GO:0010124">
    <property type="term" value="P:phenylacetate catabolic process"/>
    <property type="evidence" value="ECO:0007669"/>
    <property type="project" value="TreeGrafter"/>
</dbReference>
<feature type="domain" description="Thiolase N-terminal" evidence="7">
    <location>
        <begin position="4"/>
        <end position="251"/>
    </location>
</feature>
<dbReference type="InterPro" id="IPR002155">
    <property type="entry name" value="Thiolase"/>
</dbReference>
<dbReference type="FunFam" id="3.40.47.10:FF:000010">
    <property type="entry name" value="Acetyl-CoA acetyltransferase (Thiolase)"/>
    <property type="match status" value="1"/>
</dbReference>
<evidence type="ECO:0000256" key="1">
    <source>
        <dbReference type="ARBA" id="ARBA00010982"/>
    </source>
</evidence>
<sequence length="382" mass="40666">MREVVIVGAVRCAVGRAVRGVLRETRPDEMAAAVLKALIERTGVDPKELDDIRLGCAMPEAEQGMNVARIAQFLATIPETVPACTINRFCASGLESVVNGCYAIAYGDADLIIAGGVESMSMVPMGGYTPRPNPKLAEEYPEAYTPMGITAENVAEKYKISREAQDKFAYESHMKAVRATDEGRFKDEIVPLTVQVDGKTITHTVDETIRRDTTLEALAQLKPVFREGGTVTAGNSSPLTDGASAVLIASKQKARSLGLKPMARFVSAAAAGVRPEIMGIGPVYAVPKALKKAKLSLSDIDLFEFNEAFAAQALAVIQELDLPMEKVNVNGGAIALGHALGSSGCRLLVTLVHEMPRRDAQFGVVTMCVGGGQGMAAVFERI</sequence>
<dbReference type="AlphaFoldDB" id="H5SJB7"/>
<accession>H5SJB7</accession>
<reference evidence="9" key="1">
    <citation type="journal article" date="2005" name="Environ. Microbiol.">
        <title>Genetic and functional properties of uncultivated thermophilic crenarchaeotes from a subsurface gold mine as revealed by analysis of genome fragments.</title>
        <authorList>
            <person name="Nunoura T."/>
            <person name="Hirayama H."/>
            <person name="Takami H."/>
            <person name="Oida H."/>
            <person name="Nishi S."/>
            <person name="Shimamura S."/>
            <person name="Suzuki Y."/>
            <person name="Inagaki F."/>
            <person name="Takai K."/>
            <person name="Nealson K.H."/>
            <person name="Horikoshi K."/>
        </authorList>
    </citation>
    <scope>NUCLEOTIDE SEQUENCE</scope>
</reference>
<dbReference type="EMBL" id="AP011741">
    <property type="protein sequence ID" value="BAL56253.1"/>
    <property type="molecule type" value="Genomic_DNA"/>
</dbReference>
<dbReference type="InterPro" id="IPR050215">
    <property type="entry name" value="Thiolase-like_sf_Thiolase"/>
</dbReference>
<dbReference type="GO" id="GO:0005737">
    <property type="term" value="C:cytoplasm"/>
    <property type="evidence" value="ECO:0007669"/>
    <property type="project" value="UniProtKB-ARBA"/>
</dbReference>
<dbReference type="Pfam" id="PF00108">
    <property type="entry name" value="Thiolase_N"/>
    <property type="match status" value="1"/>
</dbReference>
<evidence type="ECO:0000256" key="2">
    <source>
        <dbReference type="ARBA" id="ARBA00022679"/>
    </source>
</evidence>
<dbReference type="EC" id="2.3.1.16" evidence="4"/>
<dbReference type="GO" id="GO:0003988">
    <property type="term" value="F:acetyl-CoA C-acyltransferase activity"/>
    <property type="evidence" value="ECO:0007669"/>
    <property type="project" value="UniProtKB-EC"/>
</dbReference>
<evidence type="ECO:0000256" key="5">
    <source>
        <dbReference type="PIRSR" id="PIRSR000429-1"/>
    </source>
</evidence>
<dbReference type="PIRSF" id="PIRSF000429">
    <property type="entry name" value="Ac-CoA_Ac_transf"/>
    <property type="match status" value="1"/>
</dbReference>
<evidence type="ECO:0000313" key="9">
    <source>
        <dbReference type="EMBL" id="BAL56253.1"/>
    </source>
</evidence>
<dbReference type="PROSITE" id="PS00099">
    <property type="entry name" value="THIOLASE_3"/>
    <property type="match status" value="1"/>
</dbReference>
<dbReference type="CDD" id="cd00751">
    <property type="entry name" value="thiolase"/>
    <property type="match status" value="1"/>
</dbReference>
<evidence type="ECO:0000256" key="6">
    <source>
        <dbReference type="RuleBase" id="RU003557"/>
    </source>
</evidence>
<evidence type="ECO:0000256" key="3">
    <source>
        <dbReference type="ARBA" id="ARBA00023315"/>
    </source>
</evidence>
<keyword evidence="2 6" id="KW-0808">Transferase</keyword>
<gene>
    <name evidence="9" type="ORF">HGMM_F35G12C24</name>
</gene>
<dbReference type="NCBIfam" id="TIGR01930">
    <property type="entry name" value="AcCoA-C-Actrans"/>
    <property type="match status" value="1"/>
</dbReference>
<dbReference type="PANTHER" id="PTHR43853">
    <property type="entry name" value="3-KETOACYL-COA THIOLASE, PEROXISOMAL"/>
    <property type="match status" value="1"/>
</dbReference>